<dbReference type="Pfam" id="PF21852">
    <property type="entry name" value="DUF6911"/>
    <property type="match status" value="1"/>
</dbReference>
<dbReference type="RefSeq" id="WP_088135251.1">
    <property type="nucleotide sequence ID" value="NZ_CP018836.1"/>
</dbReference>
<dbReference type="InterPro" id="IPR054205">
    <property type="entry name" value="DUF6911"/>
</dbReference>
<accession>A0A1Z2SLX8</accession>
<gene>
    <name evidence="1" type="ORF">BSQ33_21290</name>
</gene>
<sequence>MNKINLSCSVEGINGSIMYPSWKDILLRIQKTKELGGSMYLSIIDGPDFGPVSLEIRGENGYYLMTLLDNITEGDDEVRSYDNLEIDSMQPKIEILGDYWPMKMLTCDFTLVTSVCREFYETGDVSQEILSV</sequence>
<evidence type="ECO:0000313" key="2">
    <source>
        <dbReference type="Proteomes" id="UP000196708"/>
    </source>
</evidence>
<reference evidence="1 2" key="1">
    <citation type="submission" date="2016-12" db="EMBL/GenBank/DDBJ databases">
        <authorList>
            <person name="Song W.-J."/>
            <person name="Kurnit D.M."/>
        </authorList>
    </citation>
    <scope>NUCLEOTIDE SEQUENCE [LARGE SCALE GENOMIC DNA]</scope>
    <source>
        <strain evidence="1 2">ATCC 43942</strain>
    </source>
</reference>
<dbReference type="Proteomes" id="UP000196708">
    <property type="component" value="Chromosome 2"/>
</dbReference>
<organism evidence="1 2">
    <name type="scientific">Vibrio gazogenes</name>
    <dbReference type="NCBI Taxonomy" id="687"/>
    <lineage>
        <taxon>Bacteria</taxon>
        <taxon>Pseudomonadati</taxon>
        <taxon>Pseudomonadota</taxon>
        <taxon>Gammaproteobacteria</taxon>
        <taxon>Vibrionales</taxon>
        <taxon>Vibrionaceae</taxon>
        <taxon>Vibrio</taxon>
    </lineage>
</organism>
<evidence type="ECO:0000313" key="1">
    <source>
        <dbReference type="EMBL" id="ASA58218.1"/>
    </source>
</evidence>
<proteinExistence type="predicted"/>
<name>A0A1Z2SLX8_VIBGA</name>
<dbReference type="EMBL" id="CP018836">
    <property type="protein sequence ID" value="ASA58218.1"/>
    <property type="molecule type" value="Genomic_DNA"/>
</dbReference>
<dbReference type="AlphaFoldDB" id="A0A1Z2SLX8"/>
<protein>
    <submittedName>
        <fullName evidence="1">Uncharacterized protein</fullName>
    </submittedName>
</protein>
<dbReference type="KEGG" id="vga:BSQ33_21290"/>
<dbReference type="OrthoDB" id="5879449at2"/>